<evidence type="ECO:0000256" key="3">
    <source>
        <dbReference type="ARBA" id="ARBA00038088"/>
    </source>
</evidence>
<organism evidence="6 7">
    <name type="scientific">Povalibacter uvarum</name>
    <dbReference type="NCBI Taxonomy" id="732238"/>
    <lineage>
        <taxon>Bacteria</taxon>
        <taxon>Pseudomonadati</taxon>
        <taxon>Pseudomonadota</taxon>
        <taxon>Gammaproteobacteria</taxon>
        <taxon>Steroidobacterales</taxon>
        <taxon>Steroidobacteraceae</taxon>
        <taxon>Povalibacter</taxon>
    </lineage>
</organism>
<reference evidence="6 7" key="1">
    <citation type="submission" date="2020-08" db="EMBL/GenBank/DDBJ databases">
        <title>Genomic Encyclopedia of Type Strains, Phase IV (KMG-IV): sequencing the most valuable type-strain genomes for metagenomic binning, comparative biology and taxonomic classification.</title>
        <authorList>
            <person name="Goeker M."/>
        </authorList>
    </citation>
    <scope>NUCLEOTIDE SEQUENCE [LARGE SCALE GENOMIC DNA]</scope>
    <source>
        <strain evidence="6 7">DSM 26723</strain>
    </source>
</reference>
<evidence type="ECO:0000313" key="6">
    <source>
        <dbReference type="EMBL" id="MBB6094348.1"/>
    </source>
</evidence>
<keyword evidence="1" id="KW-0547">Nucleotide-binding</keyword>
<protein>
    <recommendedName>
        <fullName evidence="4">Uncharacterized AAA domain-containing protein ycf46</fullName>
    </recommendedName>
</protein>
<dbReference type="RefSeq" id="WP_184333532.1">
    <property type="nucleotide sequence ID" value="NZ_JACHHZ010000003.1"/>
</dbReference>
<comment type="similarity">
    <text evidence="3">Belongs to the AAA ATPase family. Highly divergent.</text>
</comment>
<accession>A0A841HQG5</accession>
<proteinExistence type="inferred from homology"/>
<dbReference type="PANTHER" id="PTHR42960:SF1">
    <property type="entry name" value="YCF46 PROTEIN"/>
    <property type="match status" value="1"/>
</dbReference>
<keyword evidence="2" id="KW-0067">ATP-binding</keyword>
<dbReference type="InterPro" id="IPR027417">
    <property type="entry name" value="P-loop_NTPase"/>
</dbReference>
<evidence type="ECO:0000256" key="1">
    <source>
        <dbReference type="ARBA" id="ARBA00022741"/>
    </source>
</evidence>
<feature type="domain" description="AAA+ ATPase" evidence="5">
    <location>
        <begin position="272"/>
        <end position="405"/>
    </location>
</feature>
<dbReference type="Gene3D" id="3.40.50.300">
    <property type="entry name" value="P-loop containing nucleotide triphosphate hydrolases"/>
    <property type="match status" value="1"/>
</dbReference>
<dbReference type="Proteomes" id="UP000588068">
    <property type="component" value="Unassembled WGS sequence"/>
</dbReference>
<dbReference type="GO" id="GO:0005524">
    <property type="term" value="F:ATP binding"/>
    <property type="evidence" value="ECO:0007669"/>
    <property type="project" value="UniProtKB-KW"/>
</dbReference>
<dbReference type="Pfam" id="PF17862">
    <property type="entry name" value="AAA_lid_3"/>
    <property type="match status" value="1"/>
</dbReference>
<dbReference type="InterPro" id="IPR041569">
    <property type="entry name" value="AAA_lid_3"/>
</dbReference>
<dbReference type="AlphaFoldDB" id="A0A841HQG5"/>
<dbReference type="Pfam" id="PF00004">
    <property type="entry name" value="AAA"/>
    <property type="match status" value="1"/>
</dbReference>
<dbReference type="InterPro" id="IPR003959">
    <property type="entry name" value="ATPase_AAA_core"/>
</dbReference>
<dbReference type="SMART" id="SM00382">
    <property type="entry name" value="AAA"/>
    <property type="match status" value="1"/>
</dbReference>
<evidence type="ECO:0000256" key="4">
    <source>
        <dbReference type="ARBA" id="ARBA00040480"/>
    </source>
</evidence>
<dbReference type="GO" id="GO:0016887">
    <property type="term" value="F:ATP hydrolysis activity"/>
    <property type="evidence" value="ECO:0007669"/>
    <property type="project" value="InterPro"/>
</dbReference>
<comment type="caution">
    <text evidence="6">The sequence shown here is derived from an EMBL/GenBank/DDBJ whole genome shotgun (WGS) entry which is preliminary data.</text>
</comment>
<gene>
    <name evidence="6" type="ORF">HNQ60_003229</name>
</gene>
<dbReference type="SUPFAM" id="SSF52540">
    <property type="entry name" value="P-loop containing nucleoside triphosphate hydrolases"/>
    <property type="match status" value="1"/>
</dbReference>
<sequence>MTLKGPTPPDTRTELATLLRSRIPLVLIETRDEPRALAMLASLKIPGNAHTPVFQWTVTDGLRRVDIDLGGAQKHNSDPPEVLKSIRATDKAGLYVLLDFHPFLADPVNIRLLKDICQGYERVARTLVLISHELSLPRELEHFAARFQLAFPDRMERQGIVEKVASEWAKSNGARVRTDRKALDLLIENLGGLSTTDTERLARTAIFDDGALQATDLPALMQAKYALLNRGGILGYEYDTARFADLGGMTKIKDWLRQRRPAFDGSAPHLDSPKGLLLLGVQGCGKSVAARAAAGIYGVPLLRLDFAAIHNKYQGESERNLREALATADLMSPCVLWIDEIEKGVASGDGDSGTSRRVLGTFLTWLAEKKTRVFVVATANDISALPPELIRKGRFDEIFFVDLPKTAVRADILRIHAAKRSLTISEEHIAKLAEACEGFSGAEIEQAVVSALYAAHASGATVSASHVLSELRSTRPLSVVMAERIAELREWATERTVAAD</sequence>
<name>A0A841HQG5_9GAMM</name>
<dbReference type="InterPro" id="IPR052381">
    <property type="entry name" value="AAA_domain_protein"/>
</dbReference>
<evidence type="ECO:0000256" key="2">
    <source>
        <dbReference type="ARBA" id="ARBA00022840"/>
    </source>
</evidence>
<keyword evidence="7" id="KW-1185">Reference proteome</keyword>
<dbReference type="PANTHER" id="PTHR42960">
    <property type="entry name" value="YCF46 PROTEIN"/>
    <property type="match status" value="1"/>
</dbReference>
<evidence type="ECO:0000259" key="5">
    <source>
        <dbReference type="SMART" id="SM00382"/>
    </source>
</evidence>
<evidence type="ECO:0000313" key="7">
    <source>
        <dbReference type="Proteomes" id="UP000588068"/>
    </source>
</evidence>
<dbReference type="InterPro" id="IPR003593">
    <property type="entry name" value="AAA+_ATPase"/>
</dbReference>
<dbReference type="Gene3D" id="1.10.8.60">
    <property type="match status" value="1"/>
</dbReference>
<dbReference type="EMBL" id="JACHHZ010000003">
    <property type="protein sequence ID" value="MBB6094348.1"/>
    <property type="molecule type" value="Genomic_DNA"/>
</dbReference>